<evidence type="ECO:0000256" key="2">
    <source>
        <dbReference type="SAM" id="Phobius"/>
    </source>
</evidence>
<name>A0ABV0LH90_9PSEU</name>
<evidence type="ECO:0000256" key="1">
    <source>
        <dbReference type="SAM" id="MobiDB-lite"/>
    </source>
</evidence>
<protein>
    <submittedName>
        <fullName evidence="3">Uncharacterized protein</fullName>
    </submittedName>
</protein>
<evidence type="ECO:0000313" key="3">
    <source>
        <dbReference type="EMBL" id="MEQ0560722.1"/>
    </source>
</evidence>
<keyword evidence="2" id="KW-0472">Membrane</keyword>
<feature type="transmembrane region" description="Helical" evidence="2">
    <location>
        <begin position="61"/>
        <end position="84"/>
    </location>
</feature>
<dbReference type="EMBL" id="JBDZYD010000005">
    <property type="protein sequence ID" value="MEQ0560722.1"/>
    <property type="molecule type" value="Genomic_DNA"/>
</dbReference>
<keyword evidence="2" id="KW-1133">Transmembrane helix</keyword>
<dbReference type="Proteomes" id="UP001440984">
    <property type="component" value="Unassembled WGS sequence"/>
</dbReference>
<gene>
    <name evidence="3" type="ORF">ABJI51_16670</name>
</gene>
<accession>A0ABV0LH90</accession>
<feature type="region of interest" description="Disordered" evidence="1">
    <location>
        <begin position="21"/>
        <end position="57"/>
    </location>
</feature>
<reference evidence="3 4" key="1">
    <citation type="submission" date="2024-05" db="EMBL/GenBank/DDBJ databases">
        <authorList>
            <person name="Zhao H."/>
            <person name="Xu Y."/>
            <person name="Lin S."/>
            <person name="Spain J.C."/>
            <person name="Zhou N.-Y."/>
        </authorList>
    </citation>
    <scope>NUCLEOTIDE SEQUENCE [LARGE SCALE GENOMIC DNA]</scope>
    <source>
        <strain evidence="3 4">NEAU-NG30</strain>
    </source>
</reference>
<dbReference type="RefSeq" id="WP_348951764.1">
    <property type="nucleotide sequence ID" value="NZ_JBDZYD010000005.1"/>
</dbReference>
<sequence length="222" mass="23534">MLRRLFVNQTQHLIVMGDAAMTHPNQQPGPPTWPDQQPYQPLNFPGSAPPPPPRKSVGRRVAIAVTGALAATLAITGFAAPGFFLHHDEPRAAAVLPPASTSEPTTTAAAKTTIRMGSPEQLAEAKKLVQQFVDALNHDDAKAAGQLACPESSSILGGQLLVAVAPPTSLTITDDPPSLQGGGYIGVKVTGTTHQRDITGDILVWQPIARPTLCVRRLGWKW</sequence>
<evidence type="ECO:0000313" key="4">
    <source>
        <dbReference type="Proteomes" id="UP001440984"/>
    </source>
</evidence>
<keyword evidence="2" id="KW-0812">Transmembrane</keyword>
<organism evidence="3 4">
    <name type="scientific">Amycolatopsis melonis</name>
    <dbReference type="NCBI Taxonomy" id="3156488"/>
    <lineage>
        <taxon>Bacteria</taxon>
        <taxon>Bacillati</taxon>
        <taxon>Actinomycetota</taxon>
        <taxon>Actinomycetes</taxon>
        <taxon>Pseudonocardiales</taxon>
        <taxon>Pseudonocardiaceae</taxon>
        <taxon>Amycolatopsis</taxon>
    </lineage>
</organism>
<proteinExistence type="predicted"/>
<keyword evidence="4" id="KW-1185">Reference proteome</keyword>
<comment type="caution">
    <text evidence="3">The sequence shown here is derived from an EMBL/GenBank/DDBJ whole genome shotgun (WGS) entry which is preliminary data.</text>
</comment>